<dbReference type="AlphaFoldDB" id="A0A9P5YK65"/>
<comment type="caution">
    <text evidence="1">The sequence shown here is derived from an EMBL/GenBank/DDBJ whole genome shotgun (WGS) entry which is preliminary data.</text>
</comment>
<organism evidence="1 2">
    <name type="scientific">Pholiota conissans</name>
    <dbReference type="NCBI Taxonomy" id="109636"/>
    <lineage>
        <taxon>Eukaryota</taxon>
        <taxon>Fungi</taxon>
        <taxon>Dikarya</taxon>
        <taxon>Basidiomycota</taxon>
        <taxon>Agaricomycotina</taxon>
        <taxon>Agaricomycetes</taxon>
        <taxon>Agaricomycetidae</taxon>
        <taxon>Agaricales</taxon>
        <taxon>Agaricineae</taxon>
        <taxon>Strophariaceae</taxon>
        <taxon>Pholiota</taxon>
    </lineage>
</organism>
<evidence type="ECO:0000313" key="1">
    <source>
        <dbReference type="EMBL" id="KAF9470130.1"/>
    </source>
</evidence>
<protein>
    <submittedName>
        <fullName evidence="1">Uncharacterized protein</fullName>
    </submittedName>
</protein>
<keyword evidence="2" id="KW-1185">Reference proteome</keyword>
<proteinExistence type="predicted"/>
<dbReference type="Proteomes" id="UP000807469">
    <property type="component" value="Unassembled WGS sequence"/>
</dbReference>
<dbReference type="OrthoDB" id="6270329at2759"/>
<gene>
    <name evidence="1" type="ORF">BDN70DRAFT_902366</name>
</gene>
<reference evidence="1" key="1">
    <citation type="submission" date="2020-11" db="EMBL/GenBank/DDBJ databases">
        <authorList>
            <consortium name="DOE Joint Genome Institute"/>
            <person name="Ahrendt S."/>
            <person name="Riley R."/>
            <person name="Andreopoulos W."/>
            <person name="Labutti K."/>
            <person name="Pangilinan J."/>
            <person name="Ruiz-Duenas F.J."/>
            <person name="Barrasa J.M."/>
            <person name="Sanchez-Garcia M."/>
            <person name="Camarero S."/>
            <person name="Miyauchi S."/>
            <person name="Serrano A."/>
            <person name="Linde D."/>
            <person name="Babiker R."/>
            <person name="Drula E."/>
            <person name="Ayuso-Fernandez I."/>
            <person name="Pacheco R."/>
            <person name="Padilla G."/>
            <person name="Ferreira P."/>
            <person name="Barriuso J."/>
            <person name="Kellner H."/>
            <person name="Castanera R."/>
            <person name="Alfaro M."/>
            <person name="Ramirez L."/>
            <person name="Pisabarro A.G."/>
            <person name="Kuo A."/>
            <person name="Tritt A."/>
            <person name="Lipzen A."/>
            <person name="He G."/>
            <person name="Yan M."/>
            <person name="Ng V."/>
            <person name="Cullen D."/>
            <person name="Martin F."/>
            <person name="Rosso M.-N."/>
            <person name="Henrissat B."/>
            <person name="Hibbett D."/>
            <person name="Martinez A.T."/>
            <person name="Grigoriev I.V."/>
        </authorList>
    </citation>
    <scope>NUCLEOTIDE SEQUENCE</scope>
    <source>
        <strain evidence="1">CIRM-BRFM 674</strain>
    </source>
</reference>
<accession>A0A9P5YK65</accession>
<sequence>QYNVLQVEHDELQLLGDQRAQDLDQAKVERDRLHHLCENVRVCADCTRCGSVMIGDSLSCRHTACAICLRSNARVRSSQNPDEPDVVYYNCFCPDCNTRQLTGLHPSSFLKELFVILPDELPPPM</sequence>
<dbReference type="EMBL" id="MU156265">
    <property type="protein sequence ID" value="KAF9470130.1"/>
    <property type="molecule type" value="Genomic_DNA"/>
</dbReference>
<evidence type="ECO:0000313" key="2">
    <source>
        <dbReference type="Proteomes" id="UP000807469"/>
    </source>
</evidence>
<feature type="non-terminal residue" evidence="1">
    <location>
        <position position="1"/>
    </location>
</feature>
<name>A0A9P5YK65_9AGAR</name>